<dbReference type="PROSITE" id="PS51257">
    <property type="entry name" value="PROKAR_LIPOPROTEIN"/>
    <property type="match status" value="1"/>
</dbReference>
<organism evidence="1 2">
    <name type="scientific">Polaribacter marinus</name>
    <dbReference type="NCBI Taxonomy" id="2916838"/>
    <lineage>
        <taxon>Bacteria</taxon>
        <taxon>Pseudomonadati</taxon>
        <taxon>Bacteroidota</taxon>
        <taxon>Flavobacteriia</taxon>
        <taxon>Flavobacteriales</taxon>
        <taxon>Flavobacteriaceae</taxon>
    </lineage>
</organism>
<accession>A0A9X1VLY5</accession>
<gene>
    <name evidence="1" type="ORF">MC378_07200</name>
</gene>
<dbReference type="RefSeq" id="WP_242178079.1">
    <property type="nucleotide sequence ID" value="NZ_JAKQYM010000004.1"/>
</dbReference>
<dbReference type="AlphaFoldDB" id="A0A9X1VLY5"/>
<evidence type="ECO:0008006" key="3">
    <source>
        <dbReference type="Google" id="ProtNLM"/>
    </source>
</evidence>
<dbReference type="Proteomes" id="UP001139369">
    <property type="component" value="Unassembled WGS sequence"/>
</dbReference>
<sequence>MKNSLHFILLLLFLGCSSKKEKEVIITTNNTYKQSEMAALMLQMYAANLENKKLILEGKTPADFPDEFLNIHTAKLTDASDRNASFNSFSEYYLKTLAQVYTAKDSLKLKHNNAINSCIACHQTTCLGPIPKIKKLLIK</sequence>
<comment type="caution">
    <text evidence="1">The sequence shown here is derived from an EMBL/GenBank/DDBJ whole genome shotgun (WGS) entry which is preliminary data.</text>
</comment>
<dbReference type="EMBL" id="JAKQYM010000004">
    <property type="protein sequence ID" value="MCI2228949.1"/>
    <property type="molecule type" value="Genomic_DNA"/>
</dbReference>
<keyword evidence="2" id="KW-1185">Reference proteome</keyword>
<proteinExistence type="predicted"/>
<name>A0A9X1VLY5_9FLAO</name>
<evidence type="ECO:0000313" key="2">
    <source>
        <dbReference type="Proteomes" id="UP001139369"/>
    </source>
</evidence>
<evidence type="ECO:0000313" key="1">
    <source>
        <dbReference type="EMBL" id="MCI2228949.1"/>
    </source>
</evidence>
<protein>
    <recommendedName>
        <fullName evidence="3">Cytochrome c domain-containing protein</fullName>
    </recommendedName>
</protein>
<reference evidence="1" key="1">
    <citation type="submission" date="2022-02" db="EMBL/GenBank/DDBJ databases">
        <title>Polaribacter sp. MSW13, isolated from seawater.</title>
        <authorList>
            <person name="Kristyanto S."/>
            <person name="Jung J."/>
            <person name="Jeon C.O."/>
        </authorList>
    </citation>
    <scope>NUCLEOTIDE SEQUENCE</scope>
    <source>
        <strain evidence="1">MSW13</strain>
    </source>
</reference>